<dbReference type="InterPro" id="IPR003445">
    <property type="entry name" value="Cat_transpt"/>
</dbReference>
<keyword evidence="11" id="KW-0479">Metal-binding</keyword>
<evidence type="ECO:0000256" key="4">
    <source>
        <dbReference type="ARBA" id="ARBA00022538"/>
    </source>
</evidence>
<dbReference type="eggNOG" id="COG0168">
    <property type="taxonomic scope" value="Bacteria"/>
</dbReference>
<organism evidence="13 14">
    <name type="scientific">Wenxinia marina DSM 24838</name>
    <dbReference type="NCBI Taxonomy" id="1123501"/>
    <lineage>
        <taxon>Bacteria</taxon>
        <taxon>Pseudomonadati</taxon>
        <taxon>Pseudomonadota</taxon>
        <taxon>Alphaproteobacteria</taxon>
        <taxon>Rhodobacterales</taxon>
        <taxon>Roseobacteraceae</taxon>
        <taxon>Wenxinia</taxon>
    </lineage>
</organism>
<feature type="transmembrane region" description="Helical" evidence="12">
    <location>
        <begin position="271"/>
        <end position="291"/>
    </location>
</feature>
<evidence type="ECO:0000256" key="7">
    <source>
        <dbReference type="ARBA" id="ARBA00022989"/>
    </source>
</evidence>
<keyword evidence="8 10" id="KW-0406">Ion transport</keyword>
<accession>A0A0D0QB45</accession>
<feature type="binding site" evidence="11">
    <location>
        <position position="315"/>
    </location>
    <ligand>
        <name>K(+)</name>
        <dbReference type="ChEBI" id="CHEBI:29103"/>
    </ligand>
</feature>
<feature type="transmembrane region" description="Helical" evidence="12">
    <location>
        <begin position="238"/>
        <end position="259"/>
    </location>
</feature>
<evidence type="ECO:0000256" key="3">
    <source>
        <dbReference type="ARBA" id="ARBA00022475"/>
    </source>
</evidence>
<dbReference type="Pfam" id="PF02386">
    <property type="entry name" value="TrkH"/>
    <property type="match status" value="1"/>
</dbReference>
<gene>
    <name evidence="13" type="ORF">Wenmar_03348</name>
</gene>
<feature type="transmembrane region" description="Helical" evidence="12">
    <location>
        <begin position="322"/>
        <end position="344"/>
    </location>
</feature>
<keyword evidence="10" id="KW-0997">Cell inner membrane</keyword>
<feature type="binding site" evidence="11">
    <location>
        <position position="431"/>
    </location>
    <ligand>
        <name>K(+)</name>
        <dbReference type="ChEBI" id="CHEBI:29103"/>
    </ligand>
</feature>
<dbReference type="PIRSF" id="PIRSF006247">
    <property type="entry name" value="TrkH"/>
    <property type="match status" value="1"/>
</dbReference>
<dbReference type="PANTHER" id="PTHR32024">
    <property type="entry name" value="TRK SYSTEM POTASSIUM UPTAKE PROTEIN TRKG-RELATED"/>
    <property type="match status" value="1"/>
</dbReference>
<comment type="function">
    <text evidence="10">Low-affinity potassium transport system. Interacts with Trk system potassium uptake protein TrkA.</text>
</comment>
<feature type="transmembrane region" description="Helical" evidence="12">
    <location>
        <begin position="455"/>
        <end position="476"/>
    </location>
</feature>
<keyword evidence="4 10" id="KW-0633">Potassium transport</keyword>
<feature type="binding site" evidence="11">
    <location>
        <position position="220"/>
    </location>
    <ligand>
        <name>K(+)</name>
        <dbReference type="ChEBI" id="CHEBI:29103"/>
    </ligand>
</feature>
<evidence type="ECO:0000256" key="9">
    <source>
        <dbReference type="ARBA" id="ARBA00023136"/>
    </source>
</evidence>
<feature type="transmembrane region" description="Helical" evidence="12">
    <location>
        <begin position="71"/>
        <end position="92"/>
    </location>
</feature>
<evidence type="ECO:0000256" key="6">
    <source>
        <dbReference type="ARBA" id="ARBA00022958"/>
    </source>
</evidence>
<dbReference type="GO" id="GO:0046872">
    <property type="term" value="F:metal ion binding"/>
    <property type="evidence" value="ECO:0007669"/>
    <property type="project" value="UniProtKB-KW"/>
</dbReference>
<keyword evidence="6 10" id="KW-0630">Potassium</keyword>
<evidence type="ECO:0000256" key="12">
    <source>
        <dbReference type="SAM" id="Phobius"/>
    </source>
</evidence>
<proteinExistence type="inferred from homology"/>
<feature type="binding site" evidence="11">
    <location>
        <position position="113"/>
    </location>
    <ligand>
        <name>K(+)</name>
        <dbReference type="ChEBI" id="CHEBI:29103"/>
    </ligand>
</feature>
<comment type="subcellular location">
    <subcellularLocation>
        <location evidence="10">Cell inner membrane</location>
        <topology evidence="10">Multi-pass membrane protein</topology>
    </subcellularLocation>
    <subcellularLocation>
        <location evidence="1">Cell membrane</location>
        <topology evidence="1">Multi-pass membrane protein</topology>
    </subcellularLocation>
</comment>
<dbReference type="PANTHER" id="PTHR32024:SF3">
    <property type="entry name" value="TRK SYSTEM POTASSIUM UPTAKE PROTEIN"/>
    <property type="match status" value="1"/>
</dbReference>
<keyword evidence="5 12" id="KW-0812">Transmembrane</keyword>
<dbReference type="STRING" id="1123501.Wenmar_03348"/>
<feature type="transmembrane region" description="Helical" evidence="12">
    <location>
        <begin position="393"/>
        <end position="413"/>
    </location>
</feature>
<evidence type="ECO:0000256" key="5">
    <source>
        <dbReference type="ARBA" id="ARBA00022692"/>
    </source>
</evidence>
<dbReference type="OrthoDB" id="9810952at2"/>
<keyword evidence="2 10" id="KW-0813">Transport</keyword>
<dbReference type="PATRIC" id="fig|1123501.6.peg.3476"/>
<feature type="transmembrane region" description="Helical" evidence="12">
    <location>
        <begin position="134"/>
        <end position="153"/>
    </location>
</feature>
<dbReference type="Proteomes" id="UP000035100">
    <property type="component" value="Unassembled WGS sequence"/>
</dbReference>
<evidence type="ECO:0000256" key="8">
    <source>
        <dbReference type="ARBA" id="ARBA00023065"/>
    </source>
</evidence>
<dbReference type="GO" id="GO:0015379">
    <property type="term" value="F:potassium:chloride symporter activity"/>
    <property type="evidence" value="ECO:0007669"/>
    <property type="project" value="InterPro"/>
</dbReference>
<evidence type="ECO:0000256" key="1">
    <source>
        <dbReference type="ARBA" id="ARBA00004651"/>
    </source>
</evidence>
<feature type="transmembrane region" description="Helical" evidence="12">
    <location>
        <begin position="182"/>
        <end position="202"/>
    </location>
</feature>
<comment type="similarity">
    <text evidence="10">Belongs to the TrkH potassium transport family.</text>
</comment>
<evidence type="ECO:0000256" key="11">
    <source>
        <dbReference type="PIRSR" id="PIRSR006247-1"/>
    </source>
</evidence>
<feature type="binding site" evidence="11">
    <location>
        <position position="112"/>
    </location>
    <ligand>
        <name>K(+)</name>
        <dbReference type="ChEBI" id="CHEBI:29103"/>
    </ligand>
</feature>
<keyword evidence="7 12" id="KW-1133">Transmembrane helix</keyword>
<evidence type="ECO:0000256" key="10">
    <source>
        <dbReference type="PIRNR" id="PIRNR006247"/>
    </source>
</evidence>
<name>A0A0D0QB45_9RHOB</name>
<evidence type="ECO:0000256" key="2">
    <source>
        <dbReference type="ARBA" id="ARBA00022448"/>
    </source>
</evidence>
<dbReference type="AlphaFoldDB" id="A0A0D0QB45"/>
<keyword evidence="3 10" id="KW-1003">Cell membrane</keyword>
<dbReference type="InterPro" id="IPR004772">
    <property type="entry name" value="TrkH"/>
</dbReference>
<reference evidence="13 14" key="1">
    <citation type="submission" date="2013-01" db="EMBL/GenBank/DDBJ databases">
        <authorList>
            <person name="Fiebig A."/>
            <person name="Goeker M."/>
            <person name="Klenk H.-P.P."/>
        </authorList>
    </citation>
    <scope>NUCLEOTIDE SEQUENCE [LARGE SCALE GENOMIC DNA]</scope>
    <source>
        <strain evidence="13 14">DSM 24838</strain>
    </source>
</reference>
<dbReference type="EMBL" id="AONG01000017">
    <property type="protein sequence ID" value="KIQ68133.1"/>
    <property type="molecule type" value="Genomic_DNA"/>
</dbReference>
<keyword evidence="14" id="KW-1185">Reference proteome</keyword>
<feature type="transmembrane region" description="Helical" evidence="12">
    <location>
        <begin position="39"/>
        <end position="59"/>
    </location>
</feature>
<dbReference type="RefSeq" id="WP_018302503.1">
    <property type="nucleotide sequence ID" value="NZ_KB902285.1"/>
</dbReference>
<evidence type="ECO:0000313" key="13">
    <source>
        <dbReference type="EMBL" id="KIQ68133.1"/>
    </source>
</evidence>
<comment type="caution">
    <text evidence="13">The sequence shown here is derived from an EMBL/GenBank/DDBJ whole genome shotgun (WGS) entry which is preliminary data.</text>
</comment>
<sequence>MLDLRPVGYVIGLLLGALGLAMLGPLVADLAAGNGHWPAFAESAVITILCGALIALASSNGVGQGLTIRQSFLLTSGTWIILPLFGALPFMLGRPDLPLVDAFFESVSGVTTTGTTVLTGLDTLPAGILLWRGILQWLGGLGIIIVALLFLPVMRVGGMQFFQAEGFDTQGKILPRALDISWALLNVYLMLTGAIFAAYWVLGMTAFEAAVHAFTTVATGGFSTTDASFAAWPGPEQYVATIGMILSSLPFVRLMQLTAGQPMPLVRDSQVRAYILWIAIAAALVIGYRALVLGELSEDTFRNSLFNVVSIMSGTGFGDGDISAWGAFPLVVFFCVGAIGGCTSSTGCSIKVFRYQILFRAIAAQIKRLHSSHRVVSIRYEGRTVGEGVLDSVILLFTLFILSLGLLTVALSLTGLSYLSAITGAWTAIFNIGPAFGAEVDATGAIPDFPETAKWLMSAGMIAGRLEIIAVIVLFLPRFWRG</sequence>
<evidence type="ECO:0000313" key="14">
    <source>
        <dbReference type="Proteomes" id="UP000035100"/>
    </source>
</evidence>
<keyword evidence="9 10" id="KW-0472">Membrane</keyword>
<dbReference type="GO" id="GO:0005886">
    <property type="term" value="C:plasma membrane"/>
    <property type="evidence" value="ECO:0007669"/>
    <property type="project" value="UniProtKB-SubCell"/>
</dbReference>
<protein>
    <recommendedName>
        <fullName evidence="10">Trk system potassium uptake protein</fullName>
    </recommendedName>
</protein>
<feature type="transmembrane region" description="Helical" evidence="12">
    <location>
        <begin position="7"/>
        <end position="27"/>
    </location>
</feature>